<dbReference type="RefSeq" id="WP_091938018.1">
    <property type="nucleotide sequence ID" value="NZ_FNCY01000009.1"/>
</dbReference>
<accession>A0A1G8FW72</accession>
<proteinExistence type="predicted"/>
<keyword evidence="2" id="KW-1185">Reference proteome</keyword>
<name>A0A1G8FW72_9RHOO</name>
<evidence type="ECO:0000313" key="1">
    <source>
        <dbReference type="EMBL" id="SDH86310.1"/>
    </source>
</evidence>
<sequence>MARRNDLDWDLIETEWRVAQLSIRQIAEKHGTEASTITRRAKKNGWTRDLTEAVRAATKAKVRNAVAHATQQNAERCTQLITSEVDLAANVNATIILRQQGRADRMADMFETLVLENEAVNKAPEALDEIATAIREDDPKGAESIKRLKSLTARIHNLKVLSEINTRLNDAEDSAFNLKEIGKENGRYEKLLAEIIAEDGS</sequence>
<protein>
    <submittedName>
        <fullName evidence="1">Uncharacterized protein</fullName>
    </submittedName>
</protein>
<organism evidence="1 2">
    <name type="scientific">Propionivibrio dicarboxylicus</name>
    <dbReference type="NCBI Taxonomy" id="83767"/>
    <lineage>
        <taxon>Bacteria</taxon>
        <taxon>Pseudomonadati</taxon>
        <taxon>Pseudomonadota</taxon>
        <taxon>Betaproteobacteria</taxon>
        <taxon>Rhodocyclales</taxon>
        <taxon>Rhodocyclaceae</taxon>
        <taxon>Propionivibrio</taxon>
    </lineage>
</organism>
<dbReference type="OrthoDB" id="8641910at2"/>
<reference evidence="1 2" key="1">
    <citation type="submission" date="2016-10" db="EMBL/GenBank/DDBJ databases">
        <authorList>
            <person name="de Groot N.N."/>
        </authorList>
    </citation>
    <scope>NUCLEOTIDE SEQUENCE [LARGE SCALE GENOMIC DNA]</scope>
    <source>
        <strain evidence="1 2">DSM 5885</strain>
    </source>
</reference>
<dbReference type="EMBL" id="FNCY01000009">
    <property type="protein sequence ID" value="SDH86310.1"/>
    <property type="molecule type" value="Genomic_DNA"/>
</dbReference>
<dbReference type="AlphaFoldDB" id="A0A1G8FW72"/>
<dbReference type="STRING" id="83767.SAMN05660652_02447"/>
<evidence type="ECO:0000313" key="2">
    <source>
        <dbReference type="Proteomes" id="UP000198607"/>
    </source>
</evidence>
<gene>
    <name evidence="1" type="ORF">SAMN05660652_02447</name>
</gene>
<dbReference type="Proteomes" id="UP000198607">
    <property type="component" value="Unassembled WGS sequence"/>
</dbReference>